<evidence type="ECO:0000256" key="1">
    <source>
        <dbReference type="PROSITE-ProRule" id="PRU00339"/>
    </source>
</evidence>
<dbReference type="PROSITE" id="PS50005">
    <property type="entry name" value="TPR"/>
    <property type="match status" value="1"/>
</dbReference>
<dbReference type="SUPFAM" id="SSF48452">
    <property type="entry name" value="TPR-like"/>
    <property type="match status" value="1"/>
</dbReference>
<evidence type="ECO:0008006" key="4">
    <source>
        <dbReference type="Google" id="ProtNLM"/>
    </source>
</evidence>
<evidence type="ECO:0000313" key="3">
    <source>
        <dbReference type="Proteomes" id="UP000266188"/>
    </source>
</evidence>
<reference evidence="3" key="1">
    <citation type="submission" date="2017-02" db="EMBL/GenBank/DDBJ databases">
        <authorList>
            <person name="Tafer H."/>
            <person name="Lopandic K."/>
        </authorList>
    </citation>
    <scope>NUCLEOTIDE SEQUENCE [LARGE SCALE GENOMIC DNA]</scope>
    <source>
        <strain evidence="3">CBS 366.77</strain>
    </source>
</reference>
<evidence type="ECO:0000313" key="2">
    <source>
        <dbReference type="EMBL" id="RJE17897.1"/>
    </source>
</evidence>
<dbReference type="InterPro" id="IPR019734">
    <property type="entry name" value="TPR_rpt"/>
</dbReference>
<sequence length="188" mass="22320">MLLTSSQVGHYRNDVDEEHYFELVPPLERVLEIEEWTQTILGVGTKDAMWEMQMGNLLNNLSYSLDAERRYRHALELDPINWRARYTLATMLESSAEAIALLKSEVERCESDENWLRDNKVAFADILFELGRRYWERQQQDLAVQIYRRSIEVDVTGYERALEIMEQYESEQRWPDIRDVLKIIQNGS</sequence>
<feature type="repeat" description="TPR" evidence="1">
    <location>
        <begin position="124"/>
        <end position="157"/>
    </location>
</feature>
<organism evidence="2 3">
    <name type="scientific">Aspergillus sclerotialis</name>
    <dbReference type="NCBI Taxonomy" id="2070753"/>
    <lineage>
        <taxon>Eukaryota</taxon>
        <taxon>Fungi</taxon>
        <taxon>Dikarya</taxon>
        <taxon>Ascomycota</taxon>
        <taxon>Pezizomycotina</taxon>
        <taxon>Eurotiomycetes</taxon>
        <taxon>Eurotiomycetidae</taxon>
        <taxon>Eurotiales</taxon>
        <taxon>Aspergillaceae</taxon>
        <taxon>Aspergillus</taxon>
        <taxon>Aspergillus subgen. Polypaecilum</taxon>
    </lineage>
</organism>
<keyword evidence="1" id="KW-0802">TPR repeat</keyword>
<comment type="caution">
    <text evidence="2">The sequence shown here is derived from an EMBL/GenBank/DDBJ whole genome shotgun (WGS) entry which is preliminary data.</text>
</comment>
<dbReference type="Proteomes" id="UP000266188">
    <property type="component" value="Unassembled WGS sequence"/>
</dbReference>
<dbReference type="AlphaFoldDB" id="A0A3A2Z9D6"/>
<keyword evidence="3" id="KW-1185">Reference proteome</keyword>
<accession>A0A3A2Z9D6</accession>
<proteinExistence type="predicted"/>
<dbReference type="EMBL" id="MVGC01000678">
    <property type="protein sequence ID" value="RJE17897.1"/>
    <property type="molecule type" value="Genomic_DNA"/>
</dbReference>
<dbReference type="Gene3D" id="1.25.40.10">
    <property type="entry name" value="Tetratricopeptide repeat domain"/>
    <property type="match status" value="1"/>
</dbReference>
<dbReference type="InterPro" id="IPR011990">
    <property type="entry name" value="TPR-like_helical_dom_sf"/>
</dbReference>
<protein>
    <recommendedName>
        <fullName evidence="4">Tetratricopeptide repeat protein</fullName>
    </recommendedName>
</protein>
<gene>
    <name evidence="2" type="ORF">PHISCL_09767</name>
</gene>
<name>A0A3A2Z9D6_9EURO</name>